<dbReference type="OrthoDB" id="9793058at2"/>
<sequence length="210" mass="24193">MINSISISTDNFFLKSLNELKIDSLRKELLKEIADFLISEIKTTNKVNLNFICIHNSRRSQLAQVWSSFAANYYNIKSIESFSGGTIVTSFYRSTVKTLQSVGFNFQLIEFSHLNPEYLINYKNCTNPIVGFSKLYDNDHNPKPYIAITICSSADANCPYIPESTKRFYLPFSDPKLYDKSPYKTEKYLEINKQIAGEIHFIFKIISESI</sequence>
<dbReference type="Gene3D" id="3.40.50.2300">
    <property type="match status" value="1"/>
</dbReference>
<dbReference type="AlphaFoldDB" id="A0A1H2WEM6"/>
<dbReference type="InterPro" id="IPR036196">
    <property type="entry name" value="Ptyr_pPase_sf"/>
</dbReference>
<evidence type="ECO:0000313" key="2">
    <source>
        <dbReference type="Proteomes" id="UP000199595"/>
    </source>
</evidence>
<protein>
    <submittedName>
        <fullName evidence="1">Arsenate reductase</fullName>
    </submittedName>
</protein>
<dbReference type="PANTHER" id="PTHR43428">
    <property type="entry name" value="ARSENATE REDUCTASE"/>
    <property type="match status" value="1"/>
</dbReference>
<proteinExistence type="predicted"/>
<name>A0A1H2WEM6_9FLAO</name>
<dbReference type="SUPFAM" id="SSF52788">
    <property type="entry name" value="Phosphotyrosine protein phosphatases I"/>
    <property type="match status" value="1"/>
</dbReference>
<dbReference type="Proteomes" id="UP000199595">
    <property type="component" value="Unassembled WGS sequence"/>
</dbReference>
<dbReference type="RefSeq" id="WP_090120873.1">
    <property type="nucleotide sequence ID" value="NZ_FNNJ01000002.1"/>
</dbReference>
<evidence type="ECO:0000313" key="1">
    <source>
        <dbReference type="EMBL" id="SDW78489.1"/>
    </source>
</evidence>
<dbReference type="EMBL" id="FNNJ01000002">
    <property type="protein sequence ID" value="SDW78489.1"/>
    <property type="molecule type" value="Genomic_DNA"/>
</dbReference>
<keyword evidence="2" id="KW-1185">Reference proteome</keyword>
<gene>
    <name evidence="1" type="ORF">SAMN05444411_102168</name>
</gene>
<reference evidence="1 2" key="1">
    <citation type="submission" date="2016-10" db="EMBL/GenBank/DDBJ databases">
        <authorList>
            <person name="de Groot N.N."/>
        </authorList>
    </citation>
    <scope>NUCLEOTIDE SEQUENCE [LARGE SCALE GENOMIC DNA]</scope>
    <source>
        <strain evidence="1 2">DSM 24956</strain>
    </source>
</reference>
<dbReference type="STRING" id="762486.SAMN05444411_102168"/>
<organism evidence="1 2">
    <name type="scientific">Lutibacter oricola</name>
    <dbReference type="NCBI Taxonomy" id="762486"/>
    <lineage>
        <taxon>Bacteria</taxon>
        <taxon>Pseudomonadati</taxon>
        <taxon>Bacteroidota</taxon>
        <taxon>Flavobacteriia</taxon>
        <taxon>Flavobacteriales</taxon>
        <taxon>Flavobacteriaceae</taxon>
        <taxon>Lutibacter</taxon>
    </lineage>
</organism>
<accession>A0A1H2WEM6</accession>
<dbReference type="PANTHER" id="PTHR43428:SF1">
    <property type="entry name" value="ARSENATE REDUCTASE"/>
    <property type="match status" value="1"/>
</dbReference>